<dbReference type="InterPro" id="IPR051532">
    <property type="entry name" value="Ester_Hydrolysis_Enzymes"/>
</dbReference>
<dbReference type="AlphaFoldDB" id="A0A443HMI6"/>
<dbReference type="STRING" id="264951.A0A443HMI6"/>
<evidence type="ECO:0000259" key="1">
    <source>
        <dbReference type="Pfam" id="PF13472"/>
    </source>
</evidence>
<accession>A0A443HMI6</accession>
<gene>
    <name evidence="2" type="ORF">C8Q69DRAFT_477168</name>
</gene>
<dbReference type="RefSeq" id="XP_028482667.1">
    <property type="nucleotide sequence ID" value="XM_028631307.1"/>
</dbReference>
<dbReference type="CDD" id="cd01833">
    <property type="entry name" value="XynB_like"/>
    <property type="match status" value="1"/>
</dbReference>
<dbReference type="PANTHER" id="PTHR30383">
    <property type="entry name" value="THIOESTERASE 1/PROTEASE 1/LYSOPHOSPHOLIPASE L1"/>
    <property type="match status" value="1"/>
</dbReference>
<dbReference type="Proteomes" id="UP000283841">
    <property type="component" value="Unassembled WGS sequence"/>
</dbReference>
<dbReference type="PANTHER" id="PTHR30383:SF5">
    <property type="entry name" value="SGNH HYDROLASE-TYPE ESTERASE DOMAIN-CONTAINING PROTEIN"/>
    <property type="match status" value="1"/>
</dbReference>
<dbReference type="InterPro" id="IPR036514">
    <property type="entry name" value="SGNH_hydro_sf"/>
</dbReference>
<keyword evidence="2" id="KW-0378">Hydrolase</keyword>
<protein>
    <submittedName>
        <fullName evidence="2">SGNH hydrolase-type esterase domain-containing protein</fullName>
    </submittedName>
</protein>
<name>A0A443HMI6_BYSSP</name>
<dbReference type="VEuPathDB" id="FungiDB:C8Q69DRAFT_477168"/>
<comment type="caution">
    <text evidence="2">The sequence shown here is derived from an EMBL/GenBank/DDBJ whole genome shotgun (WGS) entry which is preliminary data.</text>
</comment>
<organism evidence="2 3">
    <name type="scientific">Byssochlamys spectabilis</name>
    <name type="common">Paecilomyces variotii</name>
    <dbReference type="NCBI Taxonomy" id="264951"/>
    <lineage>
        <taxon>Eukaryota</taxon>
        <taxon>Fungi</taxon>
        <taxon>Dikarya</taxon>
        <taxon>Ascomycota</taxon>
        <taxon>Pezizomycotina</taxon>
        <taxon>Eurotiomycetes</taxon>
        <taxon>Eurotiomycetidae</taxon>
        <taxon>Eurotiales</taxon>
        <taxon>Thermoascaceae</taxon>
        <taxon>Paecilomyces</taxon>
    </lineage>
</organism>
<dbReference type="EMBL" id="RCNU01000011">
    <property type="protein sequence ID" value="RWQ93022.1"/>
    <property type="molecule type" value="Genomic_DNA"/>
</dbReference>
<evidence type="ECO:0000313" key="2">
    <source>
        <dbReference type="EMBL" id="RWQ93022.1"/>
    </source>
</evidence>
<dbReference type="InterPro" id="IPR013830">
    <property type="entry name" value="SGNH_hydro"/>
</dbReference>
<reference evidence="2 3" key="1">
    <citation type="journal article" date="2018" name="Front. Microbiol.">
        <title>Genomic and genetic insights into a cosmopolitan fungus, Paecilomyces variotii (Eurotiales).</title>
        <authorList>
            <person name="Urquhart A.S."/>
            <person name="Mondo S.J."/>
            <person name="Makela M.R."/>
            <person name="Hane J.K."/>
            <person name="Wiebenga A."/>
            <person name="He G."/>
            <person name="Mihaltcheva S."/>
            <person name="Pangilinan J."/>
            <person name="Lipzen A."/>
            <person name="Barry K."/>
            <person name="de Vries R.P."/>
            <person name="Grigoriev I.V."/>
            <person name="Idnurm A."/>
        </authorList>
    </citation>
    <scope>NUCLEOTIDE SEQUENCE [LARGE SCALE GENOMIC DNA]</scope>
    <source>
        <strain evidence="2 3">CBS 101075</strain>
    </source>
</reference>
<sequence>MVADSMPESAPSIRNVRRIGSRTSSACEAVDVSNPISAVLSNLTVTIGGGTPLRILPLGDSITFGYRSSDGNGYRWRLEQDLSRGNRVNMIGSVSSGTMCDNQNEGHNGAVISEIATYANYSLPMRPNVVLVHAGTNDMNQPDDPDSAPARLGSLIDQIVAACPDAAVLVAKIIPAANPTTMARINTYNKAVPGVVAKRARAGKTVMVVDFSHALTTKELVDGLHPTDEGYRKMGNVWYRGIQKAGLKGWIKPPVEGTKSPN</sequence>
<proteinExistence type="predicted"/>
<dbReference type="GeneID" id="39600584"/>
<dbReference type="SUPFAM" id="SSF52266">
    <property type="entry name" value="SGNH hydrolase"/>
    <property type="match status" value="1"/>
</dbReference>
<dbReference type="Pfam" id="PF13472">
    <property type="entry name" value="Lipase_GDSL_2"/>
    <property type="match status" value="1"/>
</dbReference>
<keyword evidence="3" id="KW-1185">Reference proteome</keyword>
<dbReference type="Gene3D" id="3.40.50.1110">
    <property type="entry name" value="SGNH hydrolase"/>
    <property type="match status" value="1"/>
</dbReference>
<evidence type="ECO:0000313" key="3">
    <source>
        <dbReference type="Proteomes" id="UP000283841"/>
    </source>
</evidence>
<dbReference type="GO" id="GO:0004622">
    <property type="term" value="F:phosphatidylcholine lysophospholipase activity"/>
    <property type="evidence" value="ECO:0007669"/>
    <property type="project" value="TreeGrafter"/>
</dbReference>
<feature type="domain" description="SGNH hydrolase-type esterase" evidence="1">
    <location>
        <begin position="58"/>
        <end position="232"/>
    </location>
</feature>